<evidence type="ECO:0000313" key="8">
    <source>
        <dbReference type="EMBL" id="HIU60941.1"/>
    </source>
</evidence>
<evidence type="ECO:0000259" key="7">
    <source>
        <dbReference type="Pfam" id="PF00122"/>
    </source>
</evidence>
<dbReference type="InterPro" id="IPR036412">
    <property type="entry name" value="HAD-like_sf"/>
</dbReference>
<dbReference type="SUPFAM" id="SSF81665">
    <property type="entry name" value="Calcium ATPase, transmembrane domain M"/>
    <property type="match status" value="1"/>
</dbReference>
<feature type="transmembrane region" description="Helical" evidence="6">
    <location>
        <begin position="714"/>
        <end position="734"/>
    </location>
</feature>
<evidence type="ECO:0000256" key="2">
    <source>
        <dbReference type="ARBA" id="ARBA00022692"/>
    </source>
</evidence>
<dbReference type="GO" id="GO:0016020">
    <property type="term" value="C:membrane"/>
    <property type="evidence" value="ECO:0007669"/>
    <property type="project" value="UniProtKB-SubCell"/>
</dbReference>
<feature type="transmembrane region" description="Helical" evidence="6">
    <location>
        <begin position="94"/>
        <end position="112"/>
    </location>
</feature>
<organism evidence="8 9">
    <name type="scientific">Candidatus Stercoripulliclostridium merdigallinarum</name>
    <dbReference type="NCBI Taxonomy" id="2840951"/>
    <lineage>
        <taxon>Bacteria</taxon>
        <taxon>Bacillati</taxon>
        <taxon>Bacillota</taxon>
        <taxon>Clostridia</taxon>
        <taxon>Eubacteriales</taxon>
        <taxon>Candidatus Stercoripulliclostridium</taxon>
    </lineage>
</organism>
<feature type="transmembrane region" description="Helical" evidence="6">
    <location>
        <begin position="241"/>
        <end position="260"/>
    </location>
</feature>
<dbReference type="GO" id="GO:0005524">
    <property type="term" value="F:ATP binding"/>
    <property type="evidence" value="ECO:0007669"/>
    <property type="project" value="InterPro"/>
</dbReference>
<dbReference type="InterPro" id="IPR018303">
    <property type="entry name" value="ATPase_P-typ_P_site"/>
</dbReference>
<comment type="subcellular location">
    <subcellularLocation>
        <location evidence="1">Membrane</location>
        <topology evidence="1">Multi-pass membrane protein</topology>
    </subcellularLocation>
</comment>
<evidence type="ECO:0000256" key="3">
    <source>
        <dbReference type="ARBA" id="ARBA00022967"/>
    </source>
</evidence>
<dbReference type="SUPFAM" id="SSF81653">
    <property type="entry name" value="Calcium ATPase, transduction domain A"/>
    <property type="match status" value="1"/>
</dbReference>
<dbReference type="InterPro" id="IPR023298">
    <property type="entry name" value="ATPase_P-typ_TM_dom_sf"/>
</dbReference>
<dbReference type="Pfam" id="PF00702">
    <property type="entry name" value="Hydrolase"/>
    <property type="match status" value="1"/>
</dbReference>
<keyword evidence="4 6" id="KW-1133">Transmembrane helix</keyword>
<protein>
    <submittedName>
        <fullName evidence="8">HAD-IC family P-type ATPase</fullName>
    </submittedName>
</protein>
<dbReference type="EMBL" id="DVNF01000176">
    <property type="protein sequence ID" value="HIU60941.1"/>
    <property type="molecule type" value="Genomic_DNA"/>
</dbReference>
<evidence type="ECO:0000256" key="1">
    <source>
        <dbReference type="ARBA" id="ARBA00004141"/>
    </source>
</evidence>
<feature type="transmembrane region" description="Helical" evidence="6">
    <location>
        <begin position="741"/>
        <end position="764"/>
    </location>
</feature>
<reference evidence="8" key="1">
    <citation type="submission" date="2020-10" db="EMBL/GenBank/DDBJ databases">
        <authorList>
            <person name="Gilroy R."/>
        </authorList>
    </citation>
    <scope>NUCLEOTIDE SEQUENCE</scope>
    <source>
        <strain evidence="8">18911</strain>
    </source>
</reference>
<dbReference type="InterPro" id="IPR001757">
    <property type="entry name" value="P_typ_ATPase"/>
</dbReference>
<feature type="transmembrane region" description="Helical" evidence="6">
    <location>
        <begin position="272"/>
        <end position="299"/>
    </location>
</feature>
<dbReference type="AlphaFoldDB" id="A0A9D1MIM0"/>
<evidence type="ECO:0000256" key="4">
    <source>
        <dbReference type="ARBA" id="ARBA00022989"/>
    </source>
</evidence>
<comment type="caution">
    <text evidence="8">The sequence shown here is derived from an EMBL/GenBank/DDBJ whole genome shotgun (WGS) entry which is preliminary data.</text>
</comment>
<evidence type="ECO:0000313" key="9">
    <source>
        <dbReference type="Proteomes" id="UP000824094"/>
    </source>
</evidence>
<name>A0A9D1MIM0_9FIRM</name>
<gene>
    <name evidence="8" type="ORF">IAB05_06080</name>
</gene>
<dbReference type="PANTHER" id="PTHR42861">
    <property type="entry name" value="CALCIUM-TRANSPORTING ATPASE"/>
    <property type="match status" value="1"/>
</dbReference>
<dbReference type="PROSITE" id="PS00154">
    <property type="entry name" value="ATPASE_E1_E2"/>
    <property type="match status" value="1"/>
</dbReference>
<keyword evidence="2 6" id="KW-0812">Transmembrane</keyword>
<dbReference type="GO" id="GO:0016887">
    <property type="term" value="F:ATP hydrolysis activity"/>
    <property type="evidence" value="ECO:0007669"/>
    <property type="project" value="InterPro"/>
</dbReference>
<keyword evidence="5 6" id="KW-0472">Membrane</keyword>
<dbReference type="PRINTS" id="PR00119">
    <property type="entry name" value="CATATPASE"/>
</dbReference>
<dbReference type="SFLD" id="SFLDF00027">
    <property type="entry name" value="p-type_atpase"/>
    <property type="match status" value="1"/>
</dbReference>
<dbReference type="Gene3D" id="1.20.1110.10">
    <property type="entry name" value="Calcium-transporting ATPase, transmembrane domain"/>
    <property type="match status" value="1"/>
</dbReference>
<feature type="transmembrane region" description="Helical" evidence="6">
    <location>
        <begin position="687"/>
        <end position="708"/>
    </location>
</feature>
<dbReference type="InterPro" id="IPR023214">
    <property type="entry name" value="HAD_sf"/>
</dbReference>
<dbReference type="Pfam" id="PF00122">
    <property type="entry name" value="E1-E2_ATPase"/>
    <property type="match status" value="1"/>
</dbReference>
<dbReference type="InterPro" id="IPR023299">
    <property type="entry name" value="ATPase_P-typ_cyto_dom_N"/>
</dbReference>
<dbReference type="SFLD" id="SFLDS00003">
    <property type="entry name" value="Haloacid_Dehalogenase"/>
    <property type="match status" value="1"/>
</dbReference>
<evidence type="ECO:0000256" key="6">
    <source>
        <dbReference type="SAM" id="Phobius"/>
    </source>
</evidence>
<dbReference type="SFLD" id="SFLDG00002">
    <property type="entry name" value="C1.7:_P-type_atpase_like"/>
    <property type="match status" value="1"/>
</dbReference>
<feature type="transmembrane region" description="Helical" evidence="6">
    <location>
        <begin position="648"/>
        <end position="666"/>
    </location>
</feature>
<evidence type="ECO:0000256" key="5">
    <source>
        <dbReference type="ARBA" id="ARBA00023136"/>
    </source>
</evidence>
<feature type="transmembrane region" description="Helical" evidence="6">
    <location>
        <begin position="63"/>
        <end position="82"/>
    </location>
</feature>
<dbReference type="NCBIfam" id="TIGR01494">
    <property type="entry name" value="ATPase_P-type"/>
    <property type="match status" value="2"/>
</dbReference>
<dbReference type="Gene3D" id="3.40.1110.10">
    <property type="entry name" value="Calcium-transporting ATPase, cytoplasmic domain N"/>
    <property type="match status" value="1"/>
</dbReference>
<dbReference type="SUPFAM" id="SSF56784">
    <property type="entry name" value="HAD-like"/>
    <property type="match status" value="1"/>
</dbReference>
<feature type="transmembrane region" description="Helical" evidence="6">
    <location>
        <begin position="618"/>
        <end position="642"/>
    </location>
</feature>
<dbReference type="Gene3D" id="2.70.150.10">
    <property type="entry name" value="Calcium-transporting ATPase, cytoplasmic transduction domain A"/>
    <property type="match status" value="1"/>
</dbReference>
<dbReference type="InterPro" id="IPR059000">
    <property type="entry name" value="ATPase_P-type_domA"/>
</dbReference>
<accession>A0A9D1MIM0</accession>
<dbReference type="Gene3D" id="3.40.50.1000">
    <property type="entry name" value="HAD superfamily/HAD-like"/>
    <property type="match status" value="1"/>
</dbReference>
<reference evidence="8" key="2">
    <citation type="journal article" date="2021" name="PeerJ">
        <title>Extensive microbial diversity within the chicken gut microbiome revealed by metagenomics and culture.</title>
        <authorList>
            <person name="Gilroy R."/>
            <person name="Ravi A."/>
            <person name="Getino M."/>
            <person name="Pursley I."/>
            <person name="Horton D.L."/>
            <person name="Alikhan N.F."/>
            <person name="Baker D."/>
            <person name="Gharbi K."/>
            <person name="Hall N."/>
            <person name="Watson M."/>
            <person name="Adriaenssens E.M."/>
            <person name="Foster-Nyarko E."/>
            <person name="Jarju S."/>
            <person name="Secka A."/>
            <person name="Antonio M."/>
            <person name="Oren A."/>
            <person name="Chaudhuri R.R."/>
            <person name="La Ragione R."/>
            <person name="Hildebrand F."/>
            <person name="Pallen M.J."/>
        </authorList>
    </citation>
    <scope>NUCLEOTIDE SEQUENCE</scope>
    <source>
        <strain evidence="8">18911</strain>
    </source>
</reference>
<feature type="domain" description="P-type ATPase A" evidence="7">
    <location>
        <begin position="122"/>
        <end position="220"/>
    </location>
</feature>
<dbReference type="Proteomes" id="UP000824094">
    <property type="component" value="Unassembled WGS sequence"/>
</dbReference>
<dbReference type="InterPro" id="IPR008250">
    <property type="entry name" value="ATPase_P-typ_transduc_dom_A_sf"/>
</dbReference>
<feature type="transmembrane region" description="Helical" evidence="6">
    <location>
        <begin position="770"/>
        <end position="796"/>
    </location>
</feature>
<proteinExistence type="predicted"/>
<dbReference type="InterPro" id="IPR044492">
    <property type="entry name" value="P_typ_ATPase_HD_dom"/>
</dbReference>
<keyword evidence="3" id="KW-1278">Translocase</keyword>
<sequence>MRKFKRLKKAKENRLKYVEVAAENVPVTGLNEQEVAERAAAGQINGDVNIKTKSVARILRTNIVTFFNVLFAVIAVIMAFFIEPNLNGFTNYGFLLVAIINCLIGIIQELAAKRTIDKLSLLSQPKTYAVRGGKVYEIPLQEIVLGDVLRLKAGAQIVADSVVVAGSIEVNEALITGEPDAIVKKEGDDLLSGAFVVSGEAYAEVVHVGKENYAAKITADAKKQKPQNSEIYTSLNKIIKFMSIIIVPLGVALFCVKHFVQDTAVPVNDTVLSVLATLIGMIPSGLVALTSAVFCLSVIRMANKKALAQDLYCSEILARVDVLCLDKTGTITEGSMRVTEVLPLTESAENISAYLKALVTATGDVNPTADAVKAYVDAVTEFDTATEAVPFSSRRKWSGANFDGYSVMMGAPEFLLEQVPEEIDSEIRNRTKDGYRVMLLCKADKNIIDRNLPESPKPLALIIIEDVIRKGARETLQYFDEQGVTIKIISGDNPVTVSAVAARAGVKNAEKYIDASKLSDKELVSSIEEYTVFGRVSPDQKLLLVKALKSVGHVVGMTGDGINDVLALREADCSIAVAAGSDASKNVSKIVLLDNDFTSVPGIVAEGRRCINNLQRSASLFLIKTIYNTLFALLFMIIPASLPFTPNNLMLIGYITIGPPAFVLALEPNREIVKGRFLPKVIKNACPAAFAIVVAVCIIAGVGPVVGLTADQTATSALIATCAIGLAFIVLISYPFNLLRIAMIAVLAIFSVLCFVVPFLRTVFGISGNFVIDMLTLTAPVTVGGIGLLIGFTVLFRKIKFPQKLPPTLQKFADKL</sequence>